<evidence type="ECO:0000313" key="3">
    <source>
        <dbReference type="EMBL" id="MBC6490656.1"/>
    </source>
</evidence>
<keyword evidence="4" id="KW-1185">Reference proteome</keyword>
<feature type="domain" description="LysM" evidence="2">
    <location>
        <begin position="114"/>
        <end position="161"/>
    </location>
</feature>
<dbReference type="InterPro" id="IPR036779">
    <property type="entry name" value="LysM_dom_sf"/>
</dbReference>
<dbReference type="CDD" id="cd00118">
    <property type="entry name" value="LysM"/>
    <property type="match status" value="1"/>
</dbReference>
<comment type="caution">
    <text evidence="3">The sequence shown here is derived from an EMBL/GenBank/DDBJ whole genome shotgun (WGS) entry which is preliminary data.</text>
</comment>
<dbReference type="RefSeq" id="WP_187256022.1">
    <property type="nucleotide sequence ID" value="NZ_JBHULF010000011.1"/>
</dbReference>
<keyword evidence="1" id="KW-0472">Membrane</keyword>
<organism evidence="3 4">
    <name type="scientific">Flavihumibacter stibioxidans</name>
    <dbReference type="NCBI Taxonomy" id="1834163"/>
    <lineage>
        <taxon>Bacteria</taxon>
        <taxon>Pseudomonadati</taxon>
        <taxon>Bacteroidota</taxon>
        <taxon>Chitinophagia</taxon>
        <taxon>Chitinophagales</taxon>
        <taxon>Chitinophagaceae</taxon>
        <taxon>Flavihumibacter</taxon>
    </lineage>
</organism>
<keyword evidence="1" id="KW-0812">Transmembrane</keyword>
<dbReference type="SMART" id="SM00257">
    <property type="entry name" value="LysM"/>
    <property type="match status" value="1"/>
</dbReference>
<dbReference type="Gene3D" id="3.10.350.10">
    <property type="entry name" value="LysM domain"/>
    <property type="match status" value="1"/>
</dbReference>
<proteinExistence type="predicted"/>
<dbReference type="InterPro" id="IPR018392">
    <property type="entry name" value="LysM"/>
</dbReference>
<gene>
    <name evidence="3" type="ORF">BC349_19485</name>
</gene>
<feature type="transmembrane region" description="Helical" evidence="1">
    <location>
        <begin position="47"/>
        <end position="67"/>
    </location>
</feature>
<accession>A0ABR7M7R1</accession>
<evidence type="ECO:0000256" key="1">
    <source>
        <dbReference type="SAM" id="Phobius"/>
    </source>
</evidence>
<reference evidence="3 4" key="1">
    <citation type="submission" date="2016-07" db="EMBL/GenBank/DDBJ databases">
        <title>Genome analysis of Flavihumibacter stibioxidans YS-17.</title>
        <authorList>
            <person name="Shi K."/>
            <person name="Han Y."/>
            <person name="Wang G."/>
        </authorList>
    </citation>
    <scope>NUCLEOTIDE SEQUENCE [LARGE SCALE GENOMIC DNA]</scope>
    <source>
        <strain evidence="3 4">YS-17</strain>
    </source>
</reference>
<dbReference type="PROSITE" id="PS51782">
    <property type="entry name" value="LYSM"/>
    <property type="match status" value="1"/>
</dbReference>
<dbReference type="EMBL" id="MBUA01000004">
    <property type="protein sequence ID" value="MBC6490656.1"/>
    <property type="molecule type" value="Genomic_DNA"/>
</dbReference>
<name>A0ABR7M7R1_9BACT</name>
<keyword evidence="1" id="KW-1133">Transmembrane helix</keyword>
<dbReference type="Pfam" id="PF01476">
    <property type="entry name" value="LysM"/>
    <property type="match status" value="1"/>
</dbReference>
<dbReference type="Proteomes" id="UP000765802">
    <property type="component" value="Unassembled WGS sequence"/>
</dbReference>
<protein>
    <recommendedName>
        <fullName evidence="2">LysM domain-containing protein</fullName>
    </recommendedName>
</protein>
<dbReference type="SUPFAM" id="SSF54106">
    <property type="entry name" value="LysM domain"/>
    <property type="match status" value="1"/>
</dbReference>
<evidence type="ECO:0000259" key="2">
    <source>
        <dbReference type="PROSITE" id="PS51782"/>
    </source>
</evidence>
<sequence>MNYNCPICNKAGLPDYTKNNVVCPQCNSDLKAFMLLNSISKPNKSKIGTYLIIGVSLLSIVFLGLFLKSNSDKKELIAKNVVLNDSISKMQIVDVAKETKEEIQPIAEKQEATIKYVVKKGDYPYKIAQFFYNDGSKYTQIETDNNLEQPYTLKVGQILTIKILQE</sequence>
<evidence type="ECO:0000313" key="4">
    <source>
        <dbReference type="Proteomes" id="UP000765802"/>
    </source>
</evidence>